<sequence length="221" mass="25519">MFGRIIVLRYINVYIQDIPEEDIRRVEDRIGVLDLCNNSLRDVPRSVERLRNLQLILIIQNPIQFLPDFFFRLDFLDCILIADCLITYIPDAIANLRNLTILAMPRNRIEYVSPYIFTMPKLECIRLDKNCIRGLYLPQNLHIGSKKIYASDNPFNEMDLNNGLLGKITLRRVFGKNIYFTKEEEEAANPANQKPSTLKILMYAFLVGVIIGIIEAALGIN</sequence>
<dbReference type="AlphaFoldDB" id="L2GND0"/>
<dbReference type="HOGENOM" id="CLU_1251532_0_0_1"/>
<keyword evidence="3" id="KW-0472">Membrane</keyword>
<organism evidence="4 5">
    <name type="scientific">Vittaforma corneae (strain ATCC 50505)</name>
    <name type="common">Microsporidian parasite</name>
    <name type="synonym">Nosema corneum</name>
    <dbReference type="NCBI Taxonomy" id="993615"/>
    <lineage>
        <taxon>Eukaryota</taxon>
        <taxon>Fungi</taxon>
        <taxon>Fungi incertae sedis</taxon>
        <taxon>Microsporidia</taxon>
        <taxon>Nosematidae</taxon>
        <taxon>Vittaforma</taxon>
    </lineage>
</organism>
<dbReference type="InParanoid" id="L2GND0"/>
<dbReference type="GeneID" id="19881885"/>
<evidence type="ECO:0000313" key="5">
    <source>
        <dbReference type="Proteomes" id="UP000011082"/>
    </source>
</evidence>
<evidence type="ECO:0000313" key="4">
    <source>
        <dbReference type="EMBL" id="ELA41822.1"/>
    </source>
</evidence>
<name>L2GND0_VITCO</name>
<dbReference type="SUPFAM" id="SSF52058">
    <property type="entry name" value="L domain-like"/>
    <property type="match status" value="1"/>
</dbReference>
<dbReference type="PANTHER" id="PTHR48051:SF1">
    <property type="entry name" value="RAS SUPPRESSOR PROTEIN 1"/>
    <property type="match status" value="1"/>
</dbReference>
<dbReference type="PANTHER" id="PTHR48051">
    <property type="match status" value="1"/>
</dbReference>
<reference evidence="5" key="1">
    <citation type="submission" date="2011-05" db="EMBL/GenBank/DDBJ databases">
        <title>The genome sequence of Vittaforma corneae strain ATCC 50505.</title>
        <authorList>
            <consortium name="The Broad Institute Genome Sequencing Platform"/>
            <person name="Cuomo C."/>
            <person name="Didier E."/>
            <person name="Bowers L."/>
            <person name="Young S.K."/>
            <person name="Zeng Q."/>
            <person name="Gargeya S."/>
            <person name="Fitzgerald M."/>
            <person name="Haas B."/>
            <person name="Abouelleil A."/>
            <person name="Alvarado L."/>
            <person name="Arachchi H.M."/>
            <person name="Berlin A."/>
            <person name="Chapman S.B."/>
            <person name="Gearin G."/>
            <person name="Goldberg J."/>
            <person name="Griggs A."/>
            <person name="Gujja S."/>
            <person name="Hansen M."/>
            <person name="Heiman D."/>
            <person name="Howarth C."/>
            <person name="Larimer J."/>
            <person name="Lui A."/>
            <person name="MacDonald P.J.P."/>
            <person name="McCowen C."/>
            <person name="Montmayeur A."/>
            <person name="Murphy C."/>
            <person name="Neiman D."/>
            <person name="Pearson M."/>
            <person name="Priest M."/>
            <person name="Roberts A."/>
            <person name="Saif S."/>
            <person name="Shea T."/>
            <person name="Sisk P."/>
            <person name="Stolte C."/>
            <person name="Sykes S."/>
            <person name="Wortman J."/>
            <person name="Nusbaum C."/>
            <person name="Birren B."/>
        </authorList>
    </citation>
    <scope>NUCLEOTIDE SEQUENCE [LARGE SCALE GENOMIC DNA]</scope>
    <source>
        <strain evidence="5">ATCC 50505</strain>
    </source>
</reference>
<evidence type="ECO:0000256" key="2">
    <source>
        <dbReference type="ARBA" id="ARBA00022737"/>
    </source>
</evidence>
<dbReference type="VEuPathDB" id="MicrosporidiaDB:VICG_01174"/>
<proteinExistence type="predicted"/>
<accession>L2GND0</accession>
<dbReference type="InterPro" id="IPR050216">
    <property type="entry name" value="LRR_domain-containing"/>
</dbReference>
<dbReference type="Gene3D" id="3.80.10.10">
    <property type="entry name" value="Ribonuclease Inhibitor"/>
    <property type="match status" value="1"/>
</dbReference>
<evidence type="ECO:0000256" key="3">
    <source>
        <dbReference type="SAM" id="Phobius"/>
    </source>
</evidence>
<protein>
    <submittedName>
        <fullName evidence="4">Uncharacterized protein</fullName>
    </submittedName>
</protein>
<keyword evidence="1" id="KW-0433">Leucine-rich repeat</keyword>
<dbReference type="EMBL" id="JH370138">
    <property type="protein sequence ID" value="ELA41822.1"/>
    <property type="molecule type" value="Genomic_DNA"/>
</dbReference>
<keyword evidence="3" id="KW-0812">Transmembrane</keyword>
<evidence type="ECO:0000256" key="1">
    <source>
        <dbReference type="ARBA" id="ARBA00022614"/>
    </source>
</evidence>
<keyword evidence="2" id="KW-0677">Repeat</keyword>
<dbReference type="STRING" id="993615.L2GND0"/>
<keyword evidence="3" id="KW-1133">Transmembrane helix</keyword>
<dbReference type="RefSeq" id="XP_007604620.1">
    <property type="nucleotide sequence ID" value="XM_007604558.1"/>
</dbReference>
<keyword evidence="5" id="KW-1185">Reference proteome</keyword>
<gene>
    <name evidence="4" type="ORF">VICG_01174</name>
</gene>
<dbReference type="Proteomes" id="UP000011082">
    <property type="component" value="Unassembled WGS sequence"/>
</dbReference>
<dbReference type="InterPro" id="IPR032675">
    <property type="entry name" value="LRR_dom_sf"/>
</dbReference>
<feature type="transmembrane region" description="Helical" evidence="3">
    <location>
        <begin position="200"/>
        <end position="220"/>
    </location>
</feature>
<dbReference type="GO" id="GO:0005737">
    <property type="term" value="C:cytoplasm"/>
    <property type="evidence" value="ECO:0007669"/>
    <property type="project" value="TreeGrafter"/>
</dbReference>